<dbReference type="InterPro" id="IPR012338">
    <property type="entry name" value="Beta-lactam/transpept-like"/>
</dbReference>
<proteinExistence type="predicted"/>
<dbReference type="InterPro" id="IPR050491">
    <property type="entry name" value="AmpC-like"/>
</dbReference>
<dbReference type="InterPro" id="IPR001466">
    <property type="entry name" value="Beta-lactam-related"/>
</dbReference>
<dbReference type="Proteomes" id="UP000614216">
    <property type="component" value="Unassembled WGS sequence"/>
</dbReference>
<accession>A0A937FTC9</accession>
<dbReference type="AlphaFoldDB" id="A0A937FTC9"/>
<reference evidence="2" key="1">
    <citation type="submission" date="2021-01" db="EMBL/GenBank/DDBJ databases">
        <title>Fulvivirga kasyanovii gen. nov., sp nov., a novel member of the phylum Bacteroidetes isolated from seawater in a mussel farm.</title>
        <authorList>
            <person name="Zhao L.-H."/>
            <person name="Wang Z.-J."/>
        </authorList>
    </citation>
    <scope>NUCLEOTIDE SEQUENCE</scope>
    <source>
        <strain evidence="2">29W222</strain>
    </source>
</reference>
<dbReference type="RefSeq" id="WP_202854852.1">
    <property type="nucleotide sequence ID" value="NZ_JAEUGD010000004.1"/>
</dbReference>
<dbReference type="PANTHER" id="PTHR46825">
    <property type="entry name" value="D-ALANYL-D-ALANINE-CARBOXYPEPTIDASE/ENDOPEPTIDASE AMPH"/>
    <property type="match status" value="1"/>
</dbReference>
<dbReference type="Pfam" id="PF00144">
    <property type="entry name" value="Beta-lactamase"/>
    <property type="match status" value="1"/>
</dbReference>
<dbReference type="EMBL" id="JAEUGD010000004">
    <property type="protein sequence ID" value="MBL6445319.1"/>
    <property type="molecule type" value="Genomic_DNA"/>
</dbReference>
<keyword evidence="3" id="KW-1185">Reference proteome</keyword>
<dbReference type="Gene3D" id="3.40.710.10">
    <property type="entry name" value="DD-peptidase/beta-lactamase superfamily"/>
    <property type="match status" value="1"/>
</dbReference>
<evidence type="ECO:0000259" key="1">
    <source>
        <dbReference type="Pfam" id="PF00144"/>
    </source>
</evidence>
<comment type="caution">
    <text evidence="2">The sequence shown here is derived from an EMBL/GenBank/DDBJ whole genome shotgun (WGS) entry which is preliminary data.</text>
</comment>
<evidence type="ECO:0000313" key="2">
    <source>
        <dbReference type="EMBL" id="MBL6445319.1"/>
    </source>
</evidence>
<sequence>MYRFYLSIITTFLFITSFAQGKLDSLTQELNKLQHNSHLTGFAAAIIDKDGIVYAQGFGHANKEKNIPYTHQTVQPIASISKTILAVALMKAQELGKLNLDDNINNHLPFKIVNPNHPEKTITIRHLANHTSGILDGDSYERTYLFQTDIQPFYHKLSKEIRKDTKTLVELYNMNEIMSLEEFIKKQYVQGEIWYSDKHFSKKPPGRTYKYSNMGANIVAYIIEQAVEEDYRNFVQKHILNPLHMDNSGWRSEKYHPQNEATLYWYGYPIPESDLVTYPDGSFMTNTVDYGKFLSTMIQGYNGMDNILSHSSYIEMMKQPDSSDLKKGIFWSVNNTKIGHSGSDLGIVSHAYFLKQNNIGIIVFVNTSDTIDAMLEVRNIYRTTLKYTKQ</sequence>
<dbReference type="PANTHER" id="PTHR46825:SF9">
    <property type="entry name" value="BETA-LACTAMASE-RELATED DOMAIN-CONTAINING PROTEIN"/>
    <property type="match status" value="1"/>
</dbReference>
<evidence type="ECO:0000313" key="3">
    <source>
        <dbReference type="Proteomes" id="UP000614216"/>
    </source>
</evidence>
<organism evidence="2 3">
    <name type="scientific">Fulvivirga marina</name>
    <dbReference type="NCBI Taxonomy" id="2494733"/>
    <lineage>
        <taxon>Bacteria</taxon>
        <taxon>Pseudomonadati</taxon>
        <taxon>Bacteroidota</taxon>
        <taxon>Cytophagia</taxon>
        <taxon>Cytophagales</taxon>
        <taxon>Fulvivirgaceae</taxon>
        <taxon>Fulvivirga</taxon>
    </lineage>
</organism>
<protein>
    <submittedName>
        <fullName evidence="2">Beta-lactamase family protein</fullName>
    </submittedName>
</protein>
<feature type="domain" description="Beta-lactamase-related" evidence="1">
    <location>
        <begin position="32"/>
        <end position="371"/>
    </location>
</feature>
<dbReference type="SUPFAM" id="SSF56601">
    <property type="entry name" value="beta-lactamase/transpeptidase-like"/>
    <property type="match status" value="1"/>
</dbReference>
<gene>
    <name evidence="2" type="ORF">JMN32_03305</name>
</gene>
<name>A0A937FTC9_9BACT</name>